<dbReference type="WBParaSite" id="Gr19_v10_g3192.t1">
    <property type="protein sequence ID" value="Gr19_v10_g3192.t1"/>
    <property type="gene ID" value="Gr19_v10_g3192"/>
</dbReference>
<dbReference type="SUPFAM" id="SSF53098">
    <property type="entry name" value="Ribonuclease H-like"/>
    <property type="match status" value="1"/>
</dbReference>
<accession>A0A914HPE2</accession>
<sequence>MCTFFDDTSMLDVTGIGAENLCPRDTTNKIGKCCRKATQTSTDQQRTHGLGSQLQQQSGAVAAQLQQQIVSVVAQRQQRKVALGSQLQQQSGAVAAQLQQQSVSVMAQRQQRKLRHHSFSIQRASVERFFDTFKRAIKKCAKNDKHWTEKVLFSYRTTPNASIDGLSPDQLFFGRKLRTKLALVHTKEQPKQDEVIDKDRVRQAQAKYTAKMSQQFDKRHGAKTSVFLPGDPVQLATTDRGRHFCCRGPLWSGFETRQPTEFKYRFLAESCTDMPTNCAVSTLSKTTQMRTTLPQLRQWSLPKIGLPSSPNHFPKSTSASKPIVGPAKDSPTTKDDPALLAESPMTDRFES</sequence>
<name>A0A914HPE2_GLORO</name>
<dbReference type="InterPro" id="IPR036397">
    <property type="entry name" value="RNaseH_sf"/>
</dbReference>
<evidence type="ECO:0000313" key="2">
    <source>
        <dbReference type="Proteomes" id="UP000887572"/>
    </source>
</evidence>
<dbReference type="PANTHER" id="PTHR37984">
    <property type="entry name" value="PROTEIN CBG26694"/>
    <property type="match status" value="1"/>
</dbReference>
<proteinExistence type="predicted"/>
<protein>
    <submittedName>
        <fullName evidence="3">Integrase catalytic domain-containing protein</fullName>
    </submittedName>
</protein>
<dbReference type="InterPro" id="IPR050951">
    <property type="entry name" value="Retrovirus_Pol_polyprotein"/>
</dbReference>
<dbReference type="Proteomes" id="UP000887572">
    <property type="component" value="Unplaced"/>
</dbReference>
<reference evidence="3" key="1">
    <citation type="submission" date="2022-11" db="UniProtKB">
        <authorList>
            <consortium name="WormBaseParasite"/>
        </authorList>
    </citation>
    <scope>IDENTIFICATION</scope>
</reference>
<dbReference type="AlphaFoldDB" id="A0A914HPE2"/>
<feature type="compositionally biased region" description="Polar residues" evidence="1">
    <location>
        <begin position="308"/>
        <end position="320"/>
    </location>
</feature>
<evidence type="ECO:0000256" key="1">
    <source>
        <dbReference type="SAM" id="MobiDB-lite"/>
    </source>
</evidence>
<organism evidence="2 3">
    <name type="scientific">Globodera rostochiensis</name>
    <name type="common">Golden nematode worm</name>
    <name type="synonym">Heterodera rostochiensis</name>
    <dbReference type="NCBI Taxonomy" id="31243"/>
    <lineage>
        <taxon>Eukaryota</taxon>
        <taxon>Metazoa</taxon>
        <taxon>Ecdysozoa</taxon>
        <taxon>Nematoda</taxon>
        <taxon>Chromadorea</taxon>
        <taxon>Rhabditida</taxon>
        <taxon>Tylenchina</taxon>
        <taxon>Tylenchomorpha</taxon>
        <taxon>Tylenchoidea</taxon>
        <taxon>Heteroderidae</taxon>
        <taxon>Heteroderinae</taxon>
        <taxon>Globodera</taxon>
    </lineage>
</organism>
<keyword evidence="2" id="KW-1185">Reference proteome</keyword>
<feature type="region of interest" description="Disordered" evidence="1">
    <location>
        <begin position="301"/>
        <end position="351"/>
    </location>
</feature>
<evidence type="ECO:0000313" key="3">
    <source>
        <dbReference type="WBParaSite" id="Gr19_v10_g3192.t1"/>
    </source>
</evidence>
<dbReference type="Gene3D" id="3.30.420.10">
    <property type="entry name" value="Ribonuclease H-like superfamily/Ribonuclease H"/>
    <property type="match status" value="1"/>
</dbReference>
<dbReference type="GO" id="GO:0003676">
    <property type="term" value="F:nucleic acid binding"/>
    <property type="evidence" value="ECO:0007669"/>
    <property type="project" value="InterPro"/>
</dbReference>
<dbReference type="PANTHER" id="PTHR37984:SF5">
    <property type="entry name" value="PROTEIN NYNRIN-LIKE"/>
    <property type="match status" value="1"/>
</dbReference>
<dbReference type="InterPro" id="IPR012337">
    <property type="entry name" value="RNaseH-like_sf"/>
</dbReference>